<keyword evidence="7 14" id="KW-0812">Transmembrane</keyword>
<dbReference type="GO" id="GO:0005886">
    <property type="term" value="C:plasma membrane"/>
    <property type="evidence" value="ECO:0007669"/>
    <property type="project" value="UniProtKB-SubCell"/>
</dbReference>
<comment type="caution">
    <text evidence="16">The sequence shown here is derived from an EMBL/GenBank/DDBJ whole genome shotgun (WGS) entry which is preliminary data.</text>
</comment>
<organism evidence="16 17">
    <name type="scientific">Vibrio marinisediminis</name>
    <dbReference type="NCBI Taxonomy" id="2758441"/>
    <lineage>
        <taxon>Bacteria</taxon>
        <taxon>Pseudomonadati</taxon>
        <taxon>Pseudomonadota</taxon>
        <taxon>Gammaproteobacteria</taxon>
        <taxon>Vibrionales</taxon>
        <taxon>Vibrionaceae</taxon>
        <taxon>Vibrio</taxon>
    </lineage>
</organism>
<gene>
    <name evidence="16" type="ORF">H2O73_09330</name>
</gene>
<keyword evidence="12" id="KW-0902">Two-component regulatory system</keyword>
<dbReference type="InterPro" id="IPR036097">
    <property type="entry name" value="HisK_dim/P_sf"/>
</dbReference>
<evidence type="ECO:0000256" key="11">
    <source>
        <dbReference type="ARBA" id="ARBA00022989"/>
    </source>
</evidence>
<feature type="transmembrane region" description="Helical" evidence="14">
    <location>
        <begin position="12"/>
        <end position="38"/>
    </location>
</feature>
<dbReference type="SMART" id="SM00388">
    <property type="entry name" value="HisKA"/>
    <property type="match status" value="1"/>
</dbReference>
<dbReference type="PROSITE" id="PS50109">
    <property type="entry name" value="HIS_KIN"/>
    <property type="match status" value="1"/>
</dbReference>
<dbReference type="PANTHER" id="PTHR45528">
    <property type="entry name" value="SENSOR HISTIDINE KINASE CPXA"/>
    <property type="match status" value="1"/>
</dbReference>
<dbReference type="Pfam" id="PF00512">
    <property type="entry name" value="HisKA"/>
    <property type="match status" value="1"/>
</dbReference>
<dbReference type="SUPFAM" id="SSF47384">
    <property type="entry name" value="Homodimeric domain of signal transducing histidine kinase"/>
    <property type="match status" value="1"/>
</dbReference>
<evidence type="ECO:0000256" key="10">
    <source>
        <dbReference type="ARBA" id="ARBA00022840"/>
    </source>
</evidence>
<keyword evidence="11 14" id="KW-1133">Transmembrane helix</keyword>
<keyword evidence="13 14" id="KW-0472">Membrane</keyword>
<keyword evidence="8" id="KW-0547">Nucleotide-binding</keyword>
<dbReference type="EMBL" id="JACFYF010000004">
    <property type="protein sequence ID" value="MBA5762544.1"/>
    <property type="molecule type" value="Genomic_DNA"/>
</dbReference>
<dbReference type="GO" id="GO:0000155">
    <property type="term" value="F:phosphorelay sensor kinase activity"/>
    <property type="evidence" value="ECO:0007669"/>
    <property type="project" value="InterPro"/>
</dbReference>
<evidence type="ECO:0000256" key="3">
    <source>
        <dbReference type="ARBA" id="ARBA00012438"/>
    </source>
</evidence>
<evidence type="ECO:0000256" key="1">
    <source>
        <dbReference type="ARBA" id="ARBA00000085"/>
    </source>
</evidence>
<evidence type="ECO:0000256" key="2">
    <source>
        <dbReference type="ARBA" id="ARBA00004651"/>
    </source>
</evidence>
<feature type="domain" description="Histidine kinase" evidence="15">
    <location>
        <begin position="231"/>
        <end position="419"/>
    </location>
</feature>
<name>A0A7W2FQV5_9VIBR</name>
<keyword evidence="6" id="KW-0808">Transferase</keyword>
<dbReference type="SMART" id="SM00387">
    <property type="entry name" value="HATPase_c"/>
    <property type="match status" value="1"/>
</dbReference>
<evidence type="ECO:0000256" key="8">
    <source>
        <dbReference type="ARBA" id="ARBA00022741"/>
    </source>
</evidence>
<evidence type="ECO:0000256" key="14">
    <source>
        <dbReference type="SAM" id="Phobius"/>
    </source>
</evidence>
<keyword evidence="4" id="KW-1003">Cell membrane</keyword>
<evidence type="ECO:0000256" key="12">
    <source>
        <dbReference type="ARBA" id="ARBA00023012"/>
    </source>
</evidence>
<dbReference type="EC" id="2.7.13.3" evidence="3"/>
<evidence type="ECO:0000313" key="16">
    <source>
        <dbReference type="EMBL" id="MBA5762544.1"/>
    </source>
</evidence>
<dbReference type="InterPro" id="IPR050398">
    <property type="entry name" value="HssS/ArlS-like"/>
</dbReference>
<comment type="subcellular location">
    <subcellularLocation>
        <location evidence="2">Cell membrane</location>
        <topology evidence="2">Multi-pass membrane protein</topology>
    </subcellularLocation>
</comment>
<evidence type="ECO:0000259" key="15">
    <source>
        <dbReference type="PROSITE" id="PS50109"/>
    </source>
</evidence>
<dbReference type="CDD" id="cd00082">
    <property type="entry name" value="HisKA"/>
    <property type="match status" value="1"/>
</dbReference>
<evidence type="ECO:0000256" key="13">
    <source>
        <dbReference type="ARBA" id="ARBA00023136"/>
    </source>
</evidence>
<dbReference type="Pfam" id="PF02518">
    <property type="entry name" value="HATPase_c"/>
    <property type="match status" value="1"/>
</dbReference>
<keyword evidence="9 16" id="KW-0418">Kinase</keyword>
<dbReference type="InterPro" id="IPR036890">
    <property type="entry name" value="HATPase_C_sf"/>
</dbReference>
<reference evidence="16 17" key="1">
    <citation type="submission" date="2020-07" db="EMBL/GenBank/DDBJ databases">
        <title>Vibrio marinisediminis sp. nov., isolated from marine sediment.</title>
        <authorList>
            <person name="Ji X."/>
        </authorList>
    </citation>
    <scope>NUCLEOTIDE SEQUENCE [LARGE SCALE GENOMIC DNA]</scope>
    <source>
        <strain evidence="16 17">404</strain>
    </source>
</reference>
<evidence type="ECO:0000256" key="4">
    <source>
        <dbReference type="ARBA" id="ARBA00022475"/>
    </source>
</evidence>
<keyword evidence="5" id="KW-0597">Phosphoprotein</keyword>
<dbReference type="AlphaFoldDB" id="A0A7W2FQV5"/>
<dbReference type="Gene3D" id="1.10.287.130">
    <property type="match status" value="1"/>
</dbReference>
<keyword evidence="17" id="KW-1185">Reference proteome</keyword>
<evidence type="ECO:0000256" key="9">
    <source>
        <dbReference type="ARBA" id="ARBA00022777"/>
    </source>
</evidence>
<proteinExistence type="predicted"/>
<evidence type="ECO:0000256" key="6">
    <source>
        <dbReference type="ARBA" id="ARBA00022679"/>
    </source>
</evidence>
<dbReference type="RefSeq" id="WP_182108576.1">
    <property type="nucleotide sequence ID" value="NZ_JACFYF010000004.1"/>
</dbReference>
<dbReference type="CDD" id="cd00075">
    <property type="entry name" value="HATPase"/>
    <property type="match status" value="1"/>
</dbReference>
<dbReference type="InterPro" id="IPR003661">
    <property type="entry name" value="HisK_dim/P_dom"/>
</dbReference>
<evidence type="ECO:0000313" key="17">
    <source>
        <dbReference type="Proteomes" id="UP000571701"/>
    </source>
</evidence>
<keyword evidence="10" id="KW-0067">ATP-binding</keyword>
<evidence type="ECO:0000256" key="5">
    <source>
        <dbReference type="ARBA" id="ARBA00022553"/>
    </source>
</evidence>
<feature type="transmembrane region" description="Helical" evidence="14">
    <location>
        <begin position="143"/>
        <end position="166"/>
    </location>
</feature>
<accession>A0A7W2FQV5</accession>
<dbReference type="PANTHER" id="PTHR45528:SF1">
    <property type="entry name" value="SENSOR HISTIDINE KINASE CPXA"/>
    <property type="match status" value="1"/>
</dbReference>
<sequence length="419" mass="47207">MIRYLRSTKSLTNTLALFFIGISVAIGVIAFCVFSLAIHWSEDRMGERRALLDRDIAVERFIAGEQGKITVDVLTDAYNDISLVPSDYREFIHQHEHYLGEVELKDKPTSRMVYKGAYTHNGKSYDIILLSRIDNVEFGLDEIIYSSLIVVALVTTLMCIFGTLLYRLSIQLIEPVNEIAEQLENHSGNSENEFTISTEAAVEFQTLTERLNQYRTDLNLALKREQAFARYASHELRTPLTVVKGAGKLLARTEQNDFSQRQIHRIDNATEQMITMVDALLSLVRYERNADNAPLREIPHNELHTIVADNSIQADEKDVTIKLNISSTPTVRATPPVMNMIIGNLIRNAIAATAKGEVTIDVSDTMLTITDDGPGLTNEPNLNGHGLGLLIVEDLSQRYQWQFRLRSHPDRGCIASIEF</sequence>
<dbReference type="Gene3D" id="3.30.565.10">
    <property type="entry name" value="Histidine kinase-like ATPase, C-terminal domain"/>
    <property type="match status" value="1"/>
</dbReference>
<evidence type="ECO:0000256" key="7">
    <source>
        <dbReference type="ARBA" id="ARBA00022692"/>
    </source>
</evidence>
<protein>
    <recommendedName>
        <fullName evidence="3">histidine kinase</fullName>
        <ecNumber evidence="3">2.7.13.3</ecNumber>
    </recommendedName>
</protein>
<dbReference type="GO" id="GO:0005524">
    <property type="term" value="F:ATP binding"/>
    <property type="evidence" value="ECO:0007669"/>
    <property type="project" value="UniProtKB-KW"/>
</dbReference>
<dbReference type="InterPro" id="IPR005467">
    <property type="entry name" value="His_kinase_dom"/>
</dbReference>
<dbReference type="SUPFAM" id="SSF55874">
    <property type="entry name" value="ATPase domain of HSP90 chaperone/DNA topoisomerase II/histidine kinase"/>
    <property type="match status" value="1"/>
</dbReference>
<dbReference type="InterPro" id="IPR003594">
    <property type="entry name" value="HATPase_dom"/>
</dbReference>
<comment type="catalytic activity">
    <reaction evidence="1">
        <text>ATP + protein L-histidine = ADP + protein N-phospho-L-histidine.</text>
        <dbReference type="EC" id="2.7.13.3"/>
    </reaction>
</comment>
<dbReference type="Proteomes" id="UP000571701">
    <property type="component" value="Unassembled WGS sequence"/>
</dbReference>